<dbReference type="RefSeq" id="WP_330198882.1">
    <property type="nucleotide sequence ID" value="NZ_JAZDRP010000004.1"/>
</dbReference>
<dbReference type="EMBL" id="JAZDRP010000004">
    <property type="protein sequence ID" value="MEE2526219.1"/>
    <property type="molecule type" value="Genomic_DNA"/>
</dbReference>
<dbReference type="InterPro" id="IPR051468">
    <property type="entry name" value="Fungal_SecMetab_SDRs"/>
</dbReference>
<dbReference type="PRINTS" id="PR00081">
    <property type="entry name" value="GDHRDH"/>
</dbReference>
<gene>
    <name evidence="1" type="ORF">V0U79_07555</name>
</gene>
<dbReference type="InterPro" id="IPR036291">
    <property type="entry name" value="NAD(P)-bd_dom_sf"/>
</dbReference>
<protein>
    <submittedName>
        <fullName evidence="1">SDR family NAD(P)-dependent oxidoreductase</fullName>
    </submittedName>
</protein>
<sequence length="244" mass="26292">MLENLPDNFTAVVFGASGGIGRAITQSLAGDPRCGRVWAGARKPAAGQGKVTPFTFDLQDENSIASAAQDITRQGPVHLVFVATGILHGESFGPERSWRELDPDTMAHIFALNTIGPALIAKHMLEHLPREEPAIFAALSARVGSIGDNRLGGWHSYRASKAALNMLIRNFAIELGRKRKQTICVALHPGTVDTGLSQPFQRNVPDGKLFTPDHSAGKLLDVLSGLTPSDSGFSYAWDGQRIDW</sequence>
<dbReference type="SUPFAM" id="SSF51735">
    <property type="entry name" value="NAD(P)-binding Rossmann-fold domains"/>
    <property type="match status" value="1"/>
</dbReference>
<keyword evidence="2" id="KW-1185">Reference proteome</keyword>
<reference evidence="1 2" key="1">
    <citation type="submission" date="2024-01" db="EMBL/GenBank/DDBJ databases">
        <title>Hyphobacterium bacterium isolated from marine sediment.</title>
        <authorList>
            <person name="Zhao S."/>
        </authorList>
    </citation>
    <scope>NUCLEOTIDE SEQUENCE [LARGE SCALE GENOMIC DNA]</scope>
    <source>
        <strain evidence="2">HN65</strain>
    </source>
</reference>
<dbReference type="Proteomes" id="UP001354971">
    <property type="component" value="Unassembled WGS sequence"/>
</dbReference>
<dbReference type="PANTHER" id="PTHR43544:SF12">
    <property type="entry name" value="NAD(P)-BINDING ROSSMANN-FOLD SUPERFAMILY PROTEIN"/>
    <property type="match status" value="1"/>
</dbReference>
<dbReference type="CDD" id="cd05325">
    <property type="entry name" value="carb_red_sniffer_like_SDR_c"/>
    <property type="match status" value="1"/>
</dbReference>
<name>A0ABU7LQN4_9PROT</name>
<accession>A0ABU7LQN4</accession>
<evidence type="ECO:0000313" key="2">
    <source>
        <dbReference type="Proteomes" id="UP001354971"/>
    </source>
</evidence>
<proteinExistence type="predicted"/>
<dbReference type="Gene3D" id="3.40.50.720">
    <property type="entry name" value="NAD(P)-binding Rossmann-like Domain"/>
    <property type="match status" value="1"/>
</dbReference>
<evidence type="ECO:0000313" key="1">
    <source>
        <dbReference type="EMBL" id="MEE2526219.1"/>
    </source>
</evidence>
<organism evidence="1 2">
    <name type="scientific">Hyphobacterium lacteum</name>
    <dbReference type="NCBI Taxonomy" id="3116575"/>
    <lineage>
        <taxon>Bacteria</taxon>
        <taxon>Pseudomonadati</taxon>
        <taxon>Pseudomonadota</taxon>
        <taxon>Alphaproteobacteria</taxon>
        <taxon>Maricaulales</taxon>
        <taxon>Maricaulaceae</taxon>
        <taxon>Hyphobacterium</taxon>
    </lineage>
</organism>
<comment type="caution">
    <text evidence="1">The sequence shown here is derived from an EMBL/GenBank/DDBJ whole genome shotgun (WGS) entry which is preliminary data.</text>
</comment>
<dbReference type="PANTHER" id="PTHR43544">
    <property type="entry name" value="SHORT-CHAIN DEHYDROGENASE/REDUCTASE"/>
    <property type="match status" value="1"/>
</dbReference>
<dbReference type="Pfam" id="PF00106">
    <property type="entry name" value="adh_short"/>
    <property type="match status" value="1"/>
</dbReference>
<dbReference type="InterPro" id="IPR002347">
    <property type="entry name" value="SDR_fam"/>
</dbReference>